<name>A0A7V2B0S6_RHOMR</name>
<evidence type="ECO:0000256" key="2">
    <source>
        <dbReference type="PIRNR" id="PIRNR006221"/>
    </source>
</evidence>
<dbReference type="GO" id="GO:0016301">
    <property type="term" value="F:kinase activity"/>
    <property type="evidence" value="ECO:0007669"/>
    <property type="project" value="UniProtKB-UniRule"/>
</dbReference>
<dbReference type="Pfam" id="PF03881">
    <property type="entry name" value="Fructosamin_kin"/>
    <property type="match status" value="1"/>
</dbReference>
<comment type="caution">
    <text evidence="3">The sequence shown here is derived from an EMBL/GenBank/DDBJ whole genome shotgun (WGS) entry which is preliminary data.</text>
</comment>
<dbReference type="EMBL" id="DSGB01000005">
    <property type="protein sequence ID" value="HER96195.1"/>
    <property type="molecule type" value="Genomic_DNA"/>
</dbReference>
<dbReference type="PIRSF" id="PIRSF006221">
    <property type="entry name" value="Ketosamine-3-kinase"/>
    <property type="match status" value="1"/>
</dbReference>
<gene>
    <name evidence="3" type="ORF">ENO59_06720</name>
</gene>
<dbReference type="Gene3D" id="3.90.1200.10">
    <property type="match status" value="1"/>
</dbReference>
<proteinExistence type="inferred from homology"/>
<dbReference type="InterPro" id="IPR011009">
    <property type="entry name" value="Kinase-like_dom_sf"/>
</dbReference>
<dbReference type="PANTHER" id="PTHR12149:SF8">
    <property type="entry name" value="PROTEIN-RIBULOSAMINE 3-KINASE"/>
    <property type="match status" value="1"/>
</dbReference>
<dbReference type="AlphaFoldDB" id="A0A7V2B0S6"/>
<dbReference type="PANTHER" id="PTHR12149">
    <property type="entry name" value="FRUCTOSAMINE 3 KINASE-RELATED PROTEIN"/>
    <property type="match status" value="1"/>
</dbReference>
<sequence>MTLPETLRSALEVVLGSAVRHAVPVGGGCIAQACRIETARGAYFLKWGAEAVACTFLAEAAGLAALKAAQHALVIPEVVAVAAARSDCPGFLVLEWLESGQPGRRFWESFGEGLAQLHRFTGTRYGFDQDNFIGRLPQYNTWEDDWVTFFWQHRLLPQVQWARQRGYWEMAWDRWLDRLEARLPELLPRRPPASLLHGDLWSGNFMVTADGRAALLDPAVYYGDREADLAMTALFGGFDARFYAAYQAAWPLAPGYAERQALYQLYHLLNHLNHFGRSYAGAVARTLRRFA</sequence>
<dbReference type="InterPro" id="IPR016477">
    <property type="entry name" value="Fructo-/Ketosamine-3-kinase"/>
</dbReference>
<reference evidence="3" key="1">
    <citation type="journal article" date="2020" name="mSystems">
        <title>Genome- and Community-Level Interaction Insights into Carbon Utilization and Element Cycling Functions of Hydrothermarchaeota in Hydrothermal Sediment.</title>
        <authorList>
            <person name="Zhou Z."/>
            <person name="Liu Y."/>
            <person name="Xu W."/>
            <person name="Pan J."/>
            <person name="Luo Z.H."/>
            <person name="Li M."/>
        </authorList>
    </citation>
    <scope>NUCLEOTIDE SEQUENCE [LARGE SCALE GENOMIC DNA]</scope>
    <source>
        <strain evidence="3">SpSt-143</strain>
    </source>
</reference>
<comment type="similarity">
    <text evidence="1 2">Belongs to the fructosamine kinase family.</text>
</comment>
<protein>
    <submittedName>
        <fullName evidence="3">Fructosamine kinase</fullName>
    </submittedName>
</protein>
<evidence type="ECO:0000313" key="3">
    <source>
        <dbReference type="EMBL" id="HER96195.1"/>
    </source>
</evidence>
<organism evidence="3">
    <name type="scientific">Rhodothermus marinus</name>
    <name type="common">Rhodothermus obamensis</name>
    <dbReference type="NCBI Taxonomy" id="29549"/>
    <lineage>
        <taxon>Bacteria</taxon>
        <taxon>Pseudomonadati</taxon>
        <taxon>Rhodothermota</taxon>
        <taxon>Rhodothermia</taxon>
        <taxon>Rhodothermales</taxon>
        <taxon>Rhodothermaceae</taxon>
        <taxon>Rhodothermus</taxon>
    </lineage>
</organism>
<keyword evidence="2" id="KW-0808">Transferase</keyword>
<keyword evidence="2 3" id="KW-0418">Kinase</keyword>
<accession>A0A7V2B0S6</accession>
<dbReference type="SUPFAM" id="SSF56112">
    <property type="entry name" value="Protein kinase-like (PK-like)"/>
    <property type="match status" value="1"/>
</dbReference>
<evidence type="ECO:0000256" key="1">
    <source>
        <dbReference type="ARBA" id="ARBA00009460"/>
    </source>
</evidence>
<dbReference type="Gene3D" id="3.30.200.20">
    <property type="entry name" value="Phosphorylase Kinase, domain 1"/>
    <property type="match status" value="1"/>
</dbReference>